<dbReference type="PANTHER" id="PTHR45648">
    <property type="entry name" value="GDSL LIPASE/ACYLHYDROLASE FAMILY PROTEIN (AFU_ORTHOLOGUE AFUA_4G14700)"/>
    <property type="match status" value="1"/>
</dbReference>
<dbReference type="OrthoDB" id="1600564at2759"/>
<evidence type="ECO:0000256" key="1">
    <source>
        <dbReference type="ARBA" id="ARBA00022801"/>
    </source>
</evidence>
<dbReference type="InterPro" id="IPR036514">
    <property type="entry name" value="SGNH_hydro_sf"/>
</dbReference>
<organism evidence="4 5">
    <name type="scientific">Dispira parvispora</name>
    <dbReference type="NCBI Taxonomy" id="1520584"/>
    <lineage>
        <taxon>Eukaryota</taxon>
        <taxon>Fungi</taxon>
        <taxon>Fungi incertae sedis</taxon>
        <taxon>Zoopagomycota</taxon>
        <taxon>Kickxellomycotina</taxon>
        <taxon>Dimargaritomycetes</taxon>
        <taxon>Dimargaritales</taxon>
        <taxon>Dimargaritaceae</taxon>
        <taxon>Dispira</taxon>
    </lineage>
</organism>
<feature type="signal peptide" evidence="3">
    <location>
        <begin position="1"/>
        <end position="21"/>
    </location>
</feature>
<accession>A0A9W8E486</accession>
<dbReference type="InterPro" id="IPR051058">
    <property type="entry name" value="GDSL_Est/Lipase"/>
</dbReference>
<dbReference type="EMBL" id="JANBPY010002561">
    <property type="protein sequence ID" value="KAJ1954490.1"/>
    <property type="molecule type" value="Genomic_DNA"/>
</dbReference>
<keyword evidence="1" id="KW-0378">Hydrolase</keyword>
<evidence type="ECO:0000313" key="4">
    <source>
        <dbReference type="EMBL" id="KAJ1954490.1"/>
    </source>
</evidence>
<proteinExistence type="predicted"/>
<dbReference type="SUPFAM" id="SSF52266">
    <property type="entry name" value="SGNH hydrolase"/>
    <property type="match status" value="1"/>
</dbReference>
<dbReference type="AlphaFoldDB" id="A0A9W8E486"/>
<protein>
    <submittedName>
        <fullName evidence="4">Uncharacterized protein</fullName>
    </submittedName>
</protein>
<evidence type="ECO:0000256" key="3">
    <source>
        <dbReference type="SAM" id="SignalP"/>
    </source>
</evidence>
<feature type="chain" id="PRO_5040733248" evidence="3">
    <location>
        <begin position="22"/>
        <end position="552"/>
    </location>
</feature>
<gene>
    <name evidence="4" type="ORF">IWQ62_005746</name>
</gene>
<name>A0A9W8E486_9FUNG</name>
<dbReference type="GO" id="GO:0016788">
    <property type="term" value="F:hydrolase activity, acting on ester bonds"/>
    <property type="evidence" value="ECO:0007669"/>
    <property type="project" value="InterPro"/>
</dbReference>
<feature type="region of interest" description="Disordered" evidence="2">
    <location>
        <begin position="54"/>
        <end position="77"/>
    </location>
</feature>
<reference evidence="4" key="1">
    <citation type="submission" date="2022-07" db="EMBL/GenBank/DDBJ databases">
        <title>Phylogenomic reconstructions and comparative analyses of Kickxellomycotina fungi.</title>
        <authorList>
            <person name="Reynolds N.K."/>
            <person name="Stajich J.E."/>
            <person name="Barry K."/>
            <person name="Grigoriev I.V."/>
            <person name="Crous P."/>
            <person name="Smith M.E."/>
        </authorList>
    </citation>
    <scope>NUCLEOTIDE SEQUENCE</scope>
    <source>
        <strain evidence="4">RSA 1196</strain>
    </source>
</reference>
<sequence>MLIYQAVSLVCLLGLYSSANADSFFKNFKPSHLKEYHGSKPWYKPLLRERTERASFKDDETEPLLFNQEPRRTNSWRDQMKSTLAKMKPENARSEGEKTLVDHNAPASTYVDKIIIVGDSLSDRGRLFQDTQHKFPDPKHYTDKTNLIKGRYTNGRVWTDFLDQKLGGKVEVTSTAYIGATSGEEIEGENIVGQDRLRATSMLQQLQEILSSRSPEELSSSLVVIFIGSNDLLMSLKDPDEKLWKRLLFPRPFNVLSRNIEKAINKLQASGASLVIFNLPEYTLVPAMSADVILGKVQDSLEKLAKDETHVQNDDREIAAATDDGEDDQGDIATAHSDSSPRFFSKLIKSLGSKIDNLVNGFVSQVKKLRASLSRTDAKKTENSVRNKILPGLLKPLKSMLRICTEKFNRKLVKLVTKYSPKFSQRHRKLLVLDIHSEFKKLIASTEKDVNQPCFSVLKHRNMTDAEKEKHWCKDPEKRFFMDVVHPTEDVHERIADYFLNFFYANGFLTAPTSHSVTNAKQIAPPVPSKDIPITSNSPPVHADPPTALSRE</sequence>
<evidence type="ECO:0000313" key="5">
    <source>
        <dbReference type="Proteomes" id="UP001150925"/>
    </source>
</evidence>
<dbReference type="Gene3D" id="3.40.50.1110">
    <property type="entry name" value="SGNH hydrolase"/>
    <property type="match status" value="2"/>
</dbReference>
<keyword evidence="3" id="KW-0732">Signal</keyword>
<comment type="caution">
    <text evidence="4">The sequence shown here is derived from an EMBL/GenBank/DDBJ whole genome shotgun (WGS) entry which is preliminary data.</text>
</comment>
<dbReference type="PANTHER" id="PTHR45648:SF22">
    <property type="entry name" value="GDSL LIPASE_ACYLHYDROLASE FAMILY PROTEIN (AFU_ORTHOLOGUE AFUA_4G14700)"/>
    <property type="match status" value="1"/>
</dbReference>
<evidence type="ECO:0000256" key="2">
    <source>
        <dbReference type="SAM" id="MobiDB-lite"/>
    </source>
</evidence>
<keyword evidence="5" id="KW-1185">Reference proteome</keyword>
<feature type="non-terminal residue" evidence="4">
    <location>
        <position position="552"/>
    </location>
</feature>
<dbReference type="InterPro" id="IPR001087">
    <property type="entry name" value="GDSL"/>
</dbReference>
<feature type="region of interest" description="Disordered" evidence="2">
    <location>
        <begin position="521"/>
        <end position="552"/>
    </location>
</feature>
<dbReference type="Proteomes" id="UP001150925">
    <property type="component" value="Unassembled WGS sequence"/>
</dbReference>
<dbReference type="Pfam" id="PF00657">
    <property type="entry name" value="Lipase_GDSL"/>
    <property type="match status" value="1"/>
</dbReference>